<accession>A0AAD9B115</accession>
<evidence type="ECO:0000313" key="2">
    <source>
        <dbReference type="EMBL" id="KAK1856955.1"/>
    </source>
</evidence>
<keyword evidence="1" id="KW-0472">Membrane</keyword>
<evidence type="ECO:0000256" key="1">
    <source>
        <dbReference type="SAM" id="Phobius"/>
    </source>
</evidence>
<organism evidence="2 3">
    <name type="scientific">Colletotrichum chrysophilum</name>
    <dbReference type="NCBI Taxonomy" id="1836956"/>
    <lineage>
        <taxon>Eukaryota</taxon>
        <taxon>Fungi</taxon>
        <taxon>Dikarya</taxon>
        <taxon>Ascomycota</taxon>
        <taxon>Pezizomycotina</taxon>
        <taxon>Sordariomycetes</taxon>
        <taxon>Hypocreomycetidae</taxon>
        <taxon>Glomerellales</taxon>
        <taxon>Glomerellaceae</taxon>
        <taxon>Colletotrichum</taxon>
        <taxon>Colletotrichum gloeosporioides species complex</taxon>
    </lineage>
</organism>
<feature type="transmembrane region" description="Helical" evidence="1">
    <location>
        <begin position="21"/>
        <end position="40"/>
    </location>
</feature>
<keyword evidence="3" id="KW-1185">Reference proteome</keyword>
<dbReference type="AlphaFoldDB" id="A0AAD9B115"/>
<dbReference type="EMBL" id="JAQOWY010000003">
    <property type="protein sequence ID" value="KAK1856955.1"/>
    <property type="molecule type" value="Genomic_DNA"/>
</dbReference>
<dbReference type="Proteomes" id="UP001243330">
    <property type="component" value="Unassembled WGS sequence"/>
</dbReference>
<sequence length="289" mass="30108">MLPFRKILYRTTIQSTQHQQIITSKLLHYLTLILLTPIFLSPETLEITAEYFKMRFTNVLAIFASATATSALPLSILNGLFGTAPTANSLVQSLGAVNNELVKLNVSLTGLNSANLQSQATGSGSNVNDLLNRVLGPVLQSLTGNGGLQTAYTTALSQLATLNSQGVTLPQAQAAQVASALTTYQALLPQVLGQLQAAQPAITTASGSGLLGLVQNLLGGSLVGSTGGAATPVSTVQNWLSTTLNNNGNLLGAVSTILQRVQPTIQSTLQQVTDLLQGLIRAQVTVYGA</sequence>
<comment type="caution">
    <text evidence="2">The sequence shown here is derived from an EMBL/GenBank/DDBJ whole genome shotgun (WGS) entry which is preliminary data.</text>
</comment>
<keyword evidence="1" id="KW-1133">Transmembrane helix</keyword>
<gene>
    <name evidence="2" type="ORF">CCHR01_00298</name>
</gene>
<feature type="transmembrane region" description="Helical" evidence="1">
    <location>
        <begin position="60"/>
        <end position="81"/>
    </location>
</feature>
<keyword evidence="1" id="KW-0812">Transmembrane</keyword>
<protein>
    <recommendedName>
        <fullName evidence="4">Cell wall protein</fullName>
    </recommendedName>
</protein>
<evidence type="ECO:0008006" key="4">
    <source>
        <dbReference type="Google" id="ProtNLM"/>
    </source>
</evidence>
<proteinExistence type="predicted"/>
<name>A0AAD9B115_9PEZI</name>
<evidence type="ECO:0000313" key="3">
    <source>
        <dbReference type="Proteomes" id="UP001243330"/>
    </source>
</evidence>
<reference evidence="2" key="1">
    <citation type="submission" date="2023-01" db="EMBL/GenBank/DDBJ databases">
        <title>Colletotrichum chrysophilum M932 genome sequence.</title>
        <authorList>
            <person name="Baroncelli R."/>
        </authorList>
    </citation>
    <scope>NUCLEOTIDE SEQUENCE</scope>
    <source>
        <strain evidence="2">M932</strain>
    </source>
</reference>